<evidence type="ECO:0000256" key="1">
    <source>
        <dbReference type="SAM" id="Phobius"/>
    </source>
</evidence>
<feature type="transmembrane region" description="Helical" evidence="1">
    <location>
        <begin position="49"/>
        <end position="67"/>
    </location>
</feature>
<accession>A0AAV4CTG3</accession>
<evidence type="ECO:0000313" key="3">
    <source>
        <dbReference type="EMBL" id="GFO35182.1"/>
    </source>
</evidence>
<comment type="caution">
    <text evidence="3">The sequence shown here is derived from an EMBL/GenBank/DDBJ whole genome shotgun (WGS) entry which is preliminary data.</text>
</comment>
<name>A0AAV4CTG3_9GAST</name>
<evidence type="ECO:0000313" key="4">
    <source>
        <dbReference type="Proteomes" id="UP000735302"/>
    </source>
</evidence>
<sequence length="99" mass="11248">MVVMTIMMMMSWYGDGVNANDDGAGDEDADGDDNGTLMMAKKASYKDRYITMVMMMRIIIMIEMVVVMNVGLLHVMIMMVQVMMTMIVFGNVLMKWEVN</sequence>
<keyword evidence="1" id="KW-0812">Transmembrane</keyword>
<keyword evidence="1" id="KW-1133">Transmembrane helix</keyword>
<feature type="signal peptide" evidence="2">
    <location>
        <begin position="1"/>
        <end position="19"/>
    </location>
</feature>
<feature type="chain" id="PRO_5043752639" evidence="2">
    <location>
        <begin position="20"/>
        <end position="99"/>
    </location>
</feature>
<feature type="transmembrane region" description="Helical" evidence="1">
    <location>
        <begin position="73"/>
        <end position="94"/>
    </location>
</feature>
<keyword evidence="1" id="KW-0472">Membrane</keyword>
<evidence type="ECO:0000256" key="2">
    <source>
        <dbReference type="SAM" id="SignalP"/>
    </source>
</evidence>
<keyword evidence="4" id="KW-1185">Reference proteome</keyword>
<dbReference type="AlphaFoldDB" id="A0AAV4CTG3"/>
<protein>
    <submittedName>
        <fullName evidence="3">Uncharacterized protein</fullName>
    </submittedName>
</protein>
<organism evidence="3 4">
    <name type="scientific">Plakobranchus ocellatus</name>
    <dbReference type="NCBI Taxonomy" id="259542"/>
    <lineage>
        <taxon>Eukaryota</taxon>
        <taxon>Metazoa</taxon>
        <taxon>Spiralia</taxon>
        <taxon>Lophotrochozoa</taxon>
        <taxon>Mollusca</taxon>
        <taxon>Gastropoda</taxon>
        <taxon>Heterobranchia</taxon>
        <taxon>Euthyneura</taxon>
        <taxon>Panpulmonata</taxon>
        <taxon>Sacoglossa</taxon>
        <taxon>Placobranchoidea</taxon>
        <taxon>Plakobranchidae</taxon>
        <taxon>Plakobranchus</taxon>
    </lineage>
</organism>
<dbReference type="EMBL" id="BLXT01006974">
    <property type="protein sequence ID" value="GFO35182.1"/>
    <property type="molecule type" value="Genomic_DNA"/>
</dbReference>
<dbReference type="Proteomes" id="UP000735302">
    <property type="component" value="Unassembled WGS sequence"/>
</dbReference>
<gene>
    <name evidence="3" type="ORF">PoB_006168700</name>
</gene>
<reference evidence="3 4" key="1">
    <citation type="journal article" date="2021" name="Elife">
        <title>Chloroplast acquisition without the gene transfer in kleptoplastic sea slugs, Plakobranchus ocellatus.</title>
        <authorList>
            <person name="Maeda T."/>
            <person name="Takahashi S."/>
            <person name="Yoshida T."/>
            <person name="Shimamura S."/>
            <person name="Takaki Y."/>
            <person name="Nagai Y."/>
            <person name="Toyoda A."/>
            <person name="Suzuki Y."/>
            <person name="Arimoto A."/>
            <person name="Ishii H."/>
            <person name="Satoh N."/>
            <person name="Nishiyama T."/>
            <person name="Hasebe M."/>
            <person name="Maruyama T."/>
            <person name="Minagawa J."/>
            <person name="Obokata J."/>
            <person name="Shigenobu S."/>
        </authorList>
    </citation>
    <scope>NUCLEOTIDE SEQUENCE [LARGE SCALE GENOMIC DNA]</scope>
</reference>
<proteinExistence type="predicted"/>
<keyword evidence="2" id="KW-0732">Signal</keyword>